<keyword evidence="2" id="KW-1185">Reference proteome</keyword>
<comment type="caution">
    <text evidence="1">The sequence shown here is derived from an EMBL/GenBank/DDBJ whole genome shotgun (WGS) entry which is preliminary data.</text>
</comment>
<reference evidence="1 2" key="1">
    <citation type="submission" date="2020-08" db="EMBL/GenBank/DDBJ databases">
        <title>Genomic Encyclopedia of Type Strains, Phase IV (KMG-IV): sequencing the most valuable type-strain genomes for metagenomic binning, comparative biology and taxonomic classification.</title>
        <authorList>
            <person name="Goeker M."/>
        </authorList>
    </citation>
    <scope>NUCLEOTIDE SEQUENCE [LARGE SCALE GENOMIC DNA]</scope>
    <source>
        <strain evidence="1 2">DSM 11805</strain>
    </source>
</reference>
<dbReference type="AlphaFoldDB" id="A0A841RSV3"/>
<dbReference type="EMBL" id="JACHON010000020">
    <property type="protein sequence ID" value="MBB6514014.1"/>
    <property type="molecule type" value="Genomic_DNA"/>
</dbReference>
<organism evidence="1 2">
    <name type="scientific">Gracilibacillus halotolerans</name>
    <dbReference type="NCBI Taxonomy" id="74386"/>
    <lineage>
        <taxon>Bacteria</taxon>
        <taxon>Bacillati</taxon>
        <taxon>Bacillota</taxon>
        <taxon>Bacilli</taxon>
        <taxon>Bacillales</taxon>
        <taxon>Bacillaceae</taxon>
        <taxon>Gracilibacillus</taxon>
    </lineage>
</organism>
<proteinExistence type="predicted"/>
<evidence type="ECO:0000313" key="1">
    <source>
        <dbReference type="EMBL" id="MBB6514014.1"/>
    </source>
</evidence>
<dbReference type="Proteomes" id="UP000572212">
    <property type="component" value="Unassembled WGS sequence"/>
</dbReference>
<evidence type="ECO:0000313" key="2">
    <source>
        <dbReference type="Proteomes" id="UP000572212"/>
    </source>
</evidence>
<name>A0A841RSV3_9BACI</name>
<protein>
    <submittedName>
        <fullName evidence="1">Uncharacterized protein</fullName>
    </submittedName>
</protein>
<accession>A0A841RSV3</accession>
<sequence>MKINKLNQFKHTVTIVKNFYQIIDRDEIEKR</sequence>
<gene>
    <name evidence="1" type="ORF">GGQ92_002835</name>
</gene>